<protein>
    <submittedName>
        <fullName evidence="5">Glycoside hydrolase N-terminal domain-containing protein</fullName>
    </submittedName>
</protein>
<evidence type="ECO:0000313" key="6">
    <source>
        <dbReference type="Proteomes" id="UP001597545"/>
    </source>
</evidence>
<organism evidence="5 6">
    <name type="scientific">Sphingobacterium suaedae</name>
    <dbReference type="NCBI Taxonomy" id="1686402"/>
    <lineage>
        <taxon>Bacteria</taxon>
        <taxon>Pseudomonadati</taxon>
        <taxon>Bacteroidota</taxon>
        <taxon>Sphingobacteriia</taxon>
        <taxon>Sphingobacteriales</taxon>
        <taxon>Sphingobacteriaceae</taxon>
        <taxon>Sphingobacterium</taxon>
    </lineage>
</organism>
<dbReference type="PIRSF" id="PIRSF007663">
    <property type="entry name" value="UCP007663"/>
    <property type="match status" value="1"/>
</dbReference>
<name>A0ABW5KML7_9SPHI</name>
<dbReference type="GO" id="GO:0016787">
    <property type="term" value="F:hydrolase activity"/>
    <property type="evidence" value="ECO:0007669"/>
    <property type="project" value="UniProtKB-KW"/>
</dbReference>
<dbReference type="InterPro" id="IPR008928">
    <property type="entry name" value="6-hairpin_glycosidase_sf"/>
</dbReference>
<keyword evidence="5" id="KW-0378">Hydrolase</keyword>
<dbReference type="InterPro" id="IPR027414">
    <property type="entry name" value="GH95_N_dom"/>
</dbReference>
<evidence type="ECO:0000256" key="1">
    <source>
        <dbReference type="SAM" id="SignalP"/>
    </source>
</evidence>
<dbReference type="Pfam" id="PF21307">
    <property type="entry name" value="Glyco_hydro_95_C"/>
    <property type="match status" value="1"/>
</dbReference>
<dbReference type="PANTHER" id="PTHR31084:SF0">
    <property type="entry name" value="ALPHA-L-FUCOSIDASE 2"/>
    <property type="match status" value="1"/>
</dbReference>
<dbReference type="SUPFAM" id="SSF48208">
    <property type="entry name" value="Six-hairpin glycosidases"/>
    <property type="match status" value="1"/>
</dbReference>
<keyword evidence="6" id="KW-1185">Reference proteome</keyword>
<proteinExistence type="predicted"/>
<dbReference type="Pfam" id="PF22124">
    <property type="entry name" value="Glyco_hydro_95_cat"/>
    <property type="match status" value="1"/>
</dbReference>
<dbReference type="InterPro" id="IPR012341">
    <property type="entry name" value="6hp_glycosidase-like_sf"/>
</dbReference>
<dbReference type="InterPro" id="IPR016518">
    <property type="entry name" value="Alpha-L-fucosidase"/>
</dbReference>
<feature type="domain" description="Glycosyl hydrolase family 95 catalytic" evidence="4">
    <location>
        <begin position="292"/>
        <end position="710"/>
    </location>
</feature>
<reference evidence="6" key="1">
    <citation type="journal article" date="2019" name="Int. J. Syst. Evol. Microbiol.">
        <title>The Global Catalogue of Microorganisms (GCM) 10K type strain sequencing project: providing services to taxonomists for standard genome sequencing and annotation.</title>
        <authorList>
            <consortium name="The Broad Institute Genomics Platform"/>
            <consortium name="The Broad Institute Genome Sequencing Center for Infectious Disease"/>
            <person name="Wu L."/>
            <person name="Ma J."/>
        </authorList>
    </citation>
    <scope>NUCLEOTIDE SEQUENCE [LARGE SCALE GENOMIC DNA]</scope>
    <source>
        <strain evidence="6">KCTC 42662</strain>
    </source>
</reference>
<dbReference type="InterPro" id="IPR049053">
    <property type="entry name" value="AFCA-like_C"/>
</dbReference>
<accession>A0ABW5KML7</accession>
<comment type="caution">
    <text evidence="5">The sequence shown here is derived from an EMBL/GenBank/DDBJ whole genome shotgun (WGS) entry which is preliminary data.</text>
</comment>
<feature type="domain" description="Glycosyl hydrolase family 95 N-terminal" evidence="2">
    <location>
        <begin position="29"/>
        <end position="273"/>
    </location>
</feature>
<feature type="signal peptide" evidence="1">
    <location>
        <begin position="1"/>
        <end position="24"/>
    </location>
</feature>
<evidence type="ECO:0000259" key="2">
    <source>
        <dbReference type="Pfam" id="PF14498"/>
    </source>
</evidence>
<dbReference type="EMBL" id="JBHULR010000021">
    <property type="protein sequence ID" value="MFD2549982.1"/>
    <property type="molecule type" value="Genomic_DNA"/>
</dbReference>
<gene>
    <name evidence="5" type="ORF">ACFSR5_20215</name>
</gene>
<dbReference type="RefSeq" id="WP_380906386.1">
    <property type="nucleotide sequence ID" value="NZ_JBHUEG010000018.1"/>
</dbReference>
<evidence type="ECO:0000259" key="4">
    <source>
        <dbReference type="Pfam" id="PF22124"/>
    </source>
</evidence>
<dbReference type="Pfam" id="PF14498">
    <property type="entry name" value="Glyco_hyd_65N_2"/>
    <property type="match status" value="1"/>
</dbReference>
<evidence type="ECO:0000313" key="5">
    <source>
        <dbReference type="EMBL" id="MFD2549982.1"/>
    </source>
</evidence>
<dbReference type="PANTHER" id="PTHR31084">
    <property type="entry name" value="ALPHA-L-FUCOSIDASE 2"/>
    <property type="match status" value="1"/>
</dbReference>
<evidence type="ECO:0000259" key="3">
    <source>
        <dbReference type="Pfam" id="PF21307"/>
    </source>
</evidence>
<keyword evidence="1" id="KW-0732">Signal</keyword>
<dbReference type="Gene3D" id="1.50.10.10">
    <property type="match status" value="1"/>
</dbReference>
<dbReference type="InterPro" id="IPR054363">
    <property type="entry name" value="GH95_cat"/>
</dbReference>
<sequence>MNHSTIIRRLVFFTMLFSGTQASAQQLAMWYDKPAERWEETLPLGNGQIGMMPDGKVRDESIVTNEISMWSGSPEDPNNYEAFRSVKDIQQLLFAGKNDEAEELVNDNFVCVGKGSGHGRGANVPYGCFQNFGYLNFLHTIPGEVSNYKRTLDLAGAKATTSFVANDVRYLREYFTSFDRNIGVIRLSASKKGSITFATHFYRDENLSDMQVSETGFRWGGALPDGRGGKGLQFAGGVKIVPKGGTKMVYDHQVIIKNADEVLIYFTASTSYYGHDPKLAVTEVLKDAPTWKYSKIRNDHQQRYRTVFDRVSLKIADEAPRDDIPTDRRIQLFFENPAQDNAMAALYYQFGRYLSIASTAPQVEKALPPNLQGLWAHQIQTPWNGDYHLNINAQMNHWGVEVSNLSEYHKPFIELIKRIAKEGEKTAKAYYNAPGWVVYMMTNIWGYSAPGEQASWGASTASGWLCNHLWEHYQFTKDKAYLAEIYPILKNAAVFYNATLVQDSKTGWWVTSPSVSPENAFRLPNGKTTAVVMGPTIDNQIVRELYESVIQANDILALNDPFADTLTNQLRDVPPPVVISSSGRVMEWLEDYQEVEPKHRHVSHLYGLYPARFISPVTTPDWAEAARKTLAVRGDEGTGWSRAWKILFWARLHDGDHALEILRQLLKPAFVDATTYAGEGAGTYPNLFCAHPPFQIDGNFGGSAGIAEMLIQSHDGYIHLLPALPKAWASGAVKGLKARGNYTVDMVWEQGKVVDYRVQGQRGNEVRLLVNGKEIIKKL</sequence>
<feature type="domain" description="Alpha fucosidase A-like C-terminal" evidence="3">
    <location>
        <begin position="712"/>
        <end position="772"/>
    </location>
</feature>
<dbReference type="Proteomes" id="UP001597545">
    <property type="component" value="Unassembled WGS sequence"/>
</dbReference>
<feature type="chain" id="PRO_5046480187" evidence="1">
    <location>
        <begin position="25"/>
        <end position="779"/>
    </location>
</feature>